<feature type="chain" id="PRO_5046398094" evidence="13">
    <location>
        <begin position="24"/>
        <end position="876"/>
    </location>
</feature>
<dbReference type="InterPro" id="IPR037066">
    <property type="entry name" value="Plug_dom_sf"/>
</dbReference>
<organism evidence="15 16">
    <name type="scientific">Novosphingobium clariflavum</name>
    <dbReference type="NCBI Taxonomy" id="2029884"/>
    <lineage>
        <taxon>Bacteria</taxon>
        <taxon>Pseudomonadati</taxon>
        <taxon>Pseudomonadota</taxon>
        <taxon>Alphaproteobacteria</taxon>
        <taxon>Sphingomonadales</taxon>
        <taxon>Sphingomonadaceae</taxon>
        <taxon>Novosphingobium</taxon>
    </lineage>
</organism>
<evidence type="ECO:0000256" key="1">
    <source>
        <dbReference type="ARBA" id="ARBA00004571"/>
    </source>
</evidence>
<protein>
    <submittedName>
        <fullName evidence="15">TonB-dependent receptor</fullName>
    </submittedName>
</protein>
<evidence type="ECO:0000256" key="12">
    <source>
        <dbReference type="SAM" id="MobiDB-lite"/>
    </source>
</evidence>
<dbReference type="PANTHER" id="PTHR32552">
    <property type="entry name" value="FERRICHROME IRON RECEPTOR-RELATED"/>
    <property type="match status" value="1"/>
</dbReference>
<keyword evidence="10 11" id="KW-0998">Cell outer membrane</keyword>
<keyword evidence="2 11" id="KW-0813">Transport</keyword>
<dbReference type="RefSeq" id="WP_267218487.1">
    <property type="nucleotide sequence ID" value="NZ_JAPCWC010000001.1"/>
</dbReference>
<keyword evidence="15" id="KW-0675">Receptor</keyword>
<evidence type="ECO:0000256" key="8">
    <source>
        <dbReference type="ARBA" id="ARBA00023065"/>
    </source>
</evidence>
<evidence type="ECO:0000256" key="7">
    <source>
        <dbReference type="ARBA" id="ARBA00023004"/>
    </source>
</evidence>
<keyword evidence="3 11" id="KW-1134">Transmembrane beta strand</keyword>
<name>A0ABV6SF64_9SPHN</name>
<feature type="signal peptide" evidence="13">
    <location>
        <begin position="1"/>
        <end position="23"/>
    </location>
</feature>
<keyword evidence="6 13" id="KW-0732">Signal</keyword>
<dbReference type="InterPro" id="IPR039426">
    <property type="entry name" value="TonB-dep_rcpt-like"/>
</dbReference>
<evidence type="ECO:0000313" key="15">
    <source>
        <dbReference type="EMBL" id="MFC0686683.1"/>
    </source>
</evidence>
<keyword evidence="5 11" id="KW-0812">Transmembrane</keyword>
<comment type="subcellular location">
    <subcellularLocation>
        <location evidence="1 11">Cell outer membrane</location>
        <topology evidence="1 11">Multi-pass membrane protein</topology>
    </subcellularLocation>
</comment>
<keyword evidence="7" id="KW-0408">Iron</keyword>
<dbReference type="Gene3D" id="2.170.130.10">
    <property type="entry name" value="TonB-dependent receptor, plug domain"/>
    <property type="match status" value="1"/>
</dbReference>
<evidence type="ECO:0000256" key="10">
    <source>
        <dbReference type="ARBA" id="ARBA00023237"/>
    </source>
</evidence>
<dbReference type="Proteomes" id="UP001589858">
    <property type="component" value="Unassembled WGS sequence"/>
</dbReference>
<comment type="similarity">
    <text evidence="11">Belongs to the TonB-dependent receptor family.</text>
</comment>
<evidence type="ECO:0000259" key="14">
    <source>
        <dbReference type="Pfam" id="PF07715"/>
    </source>
</evidence>
<dbReference type="Pfam" id="PF07715">
    <property type="entry name" value="Plug"/>
    <property type="match status" value="1"/>
</dbReference>
<dbReference type="InterPro" id="IPR012910">
    <property type="entry name" value="Plug_dom"/>
</dbReference>
<keyword evidence="4" id="KW-0410">Iron transport</keyword>
<dbReference type="SUPFAM" id="SSF56935">
    <property type="entry name" value="Porins"/>
    <property type="match status" value="1"/>
</dbReference>
<proteinExistence type="inferred from homology"/>
<evidence type="ECO:0000256" key="13">
    <source>
        <dbReference type="SAM" id="SignalP"/>
    </source>
</evidence>
<evidence type="ECO:0000256" key="2">
    <source>
        <dbReference type="ARBA" id="ARBA00022448"/>
    </source>
</evidence>
<comment type="caution">
    <text evidence="15">The sequence shown here is derived from an EMBL/GenBank/DDBJ whole genome shotgun (WGS) entry which is preliminary data.</text>
</comment>
<sequence>MRVTKYLLGISILGLVVPGAARAAATSGTAAAAATDDAAGDGSENHAEGSGSTITVNADRLNKETSILPARAPTSIYGTSESILDTPRSVTQINTDQLTKDIILSSDDLAKYTPGITRGGGQNAGIAPQLRGQATEIFQDGQRGYSVRHPANFNAYEGADIVAGPSSVIFGSVTGSGGYINYITKKPDFDERHSSVTTRIGTLIPDGDSKLGFTISGDDTGPISDTLAYRTSITVQRQDDYYDNVKNNYYAFYGALSWKPDSQFHADANFSYDNYYDWNVTHGWNRATQELVDDGLYYAGRATPILQNGSTYWSPVFASGAADSATLGWVKRTRNADGQYVVVPGSFQTASPNTQTSPGTLRGWVYDPTLEGNELVKLSRQAAQRAEDQNTAKRITAQLKLNYDFDENTSLVNSTFYERSNDTTDATGAFQVQSRDRIFDNRLELRHRFANLLGLGIEDDSNTGVIYRRETNRSIAANNSFGTSIYAYDLTLDPATKNPGDLLGLTASNPNGGNAAWIGTAGVPQYSSSLGWLNLPPMYYAGNGFYAESVASYTSQSKWSTTTIFTQHNLKFGEFAGLNVGGSHSWVDASIKNPFVLPGGSDRADSGIYKLYSVQVSPYVKPTANSTIYFTYDRSIAINTGGFANGLSWGSGTYANLLNPLQFKSLSELYEAGIKAEPIAGQLFVTLAGFRQARDQSPDQFNNIARLIVKGIETTLRYQPSEAWRTGINFNYLSAYNEYTSQTGFAPRGFVPDNGTVFSDNNVLNQLPAGRYDAVQIPKYSLSGYVDWRHPSGFGAELSGWLTSPWWLNLSKTVRIPTSYNLDLGLFYRQPRWNAAIQVQNLTNQLNFVSGLAGSTNTFLQPTRGRSIVAQFGVNF</sequence>
<gene>
    <name evidence="15" type="ORF">ACFFF8_19035</name>
</gene>
<dbReference type="Gene3D" id="2.40.170.20">
    <property type="entry name" value="TonB-dependent receptor, beta-barrel domain"/>
    <property type="match status" value="1"/>
</dbReference>
<accession>A0ABV6SF64</accession>
<feature type="domain" description="TonB-dependent receptor plug" evidence="14">
    <location>
        <begin position="84"/>
        <end position="176"/>
    </location>
</feature>
<evidence type="ECO:0000256" key="5">
    <source>
        <dbReference type="ARBA" id="ARBA00022692"/>
    </source>
</evidence>
<keyword evidence="16" id="KW-1185">Reference proteome</keyword>
<dbReference type="InterPro" id="IPR036942">
    <property type="entry name" value="Beta-barrel_TonB_sf"/>
</dbReference>
<dbReference type="PANTHER" id="PTHR32552:SF68">
    <property type="entry name" value="FERRICHROME OUTER MEMBRANE TRANSPORTER_PHAGE RECEPTOR"/>
    <property type="match status" value="1"/>
</dbReference>
<evidence type="ECO:0000256" key="3">
    <source>
        <dbReference type="ARBA" id="ARBA00022452"/>
    </source>
</evidence>
<evidence type="ECO:0000256" key="9">
    <source>
        <dbReference type="ARBA" id="ARBA00023136"/>
    </source>
</evidence>
<keyword evidence="9 11" id="KW-0472">Membrane</keyword>
<keyword evidence="8" id="KW-0406">Ion transport</keyword>
<evidence type="ECO:0000313" key="16">
    <source>
        <dbReference type="Proteomes" id="UP001589858"/>
    </source>
</evidence>
<evidence type="ECO:0000256" key="11">
    <source>
        <dbReference type="PROSITE-ProRule" id="PRU01360"/>
    </source>
</evidence>
<evidence type="ECO:0000256" key="4">
    <source>
        <dbReference type="ARBA" id="ARBA00022496"/>
    </source>
</evidence>
<feature type="region of interest" description="Disordered" evidence="12">
    <location>
        <begin position="36"/>
        <end position="56"/>
    </location>
</feature>
<evidence type="ECO:0000256" key="6">
    <source>
        <dbReference type="ARBA" id="ARBA00022729"/>
    </source>
</evidence>
<dbReference type="EMBL" id="JBHLTM010000075">
    <property type="protein sequence ID" value="MFC0686683.1"/>
    <property type="molecule type" value="Genomic_DNA"/>
</dbReference>
<reference evidence="15 16" key="1">
    <citation type="submission" date="2024-09" db="EMBL/GenBank/DDBJ databases">
        <authorList>
            <person name="Sun Q."/>
            <person name="Mori K."/>
        </authorList>
    </citation>
    <scope>NUCLEOTIDE SEQUENCE [LARGE SCALE GENOMIC DNA]</scope>
    <source>
        <strain evidence="15 16">CICC 11035S</strain>
    </source>
</reference>
<dbReference type="PROSITE" id="PS52016">
    <property type="entry name" value="TONB_DEPENDENT_REC_3"/>
    <property type="match status" value="1"/>
</dbReference>